<dbReference type="PANTHER" id="PTHR10443:SF12">
    <property type="entry name" value="DIPEPTIDASE"/>
    <property type="match status" value="1"/>
</dbReference>
<name>A0ABP4IDP7_9PSEU</name>
<proteinExistence type="predicted"/>
<dbReference type="PANTHER" id="PTHR10443">
    <property type="entry name" value="MICROSOMAL DIPEPTIDASE"/>
    <property type="match status" value="1"/>
</dbReference>
<sequence>MTQPATTRYRGYRSFDYLRPGEDFRRYDLVPQRNRVGEYVVELDDAGRARFDRLLAEHPVISLHDHVTVYPSRPSEIAAYCRDGRVEVGYEGLSRSGLTAVFDNLNGPTGCVTSAHGWKWSDTVHEIGLRLADLAKQDFVVLATTVEDILAAQRDGRVAMVLGLESATMIENELDRLDMLYGFGIRQMGLVYSDANGLGGGLKEHRDGGLTRFGRSAVRRMNQLGMLIDVSHAGDRTSLQACEVSETPVVATHAGARGVWGSERMKPDVVLRAIADSGGVIGIEAAPRSTVSPQHPKQRIESVLDHFEYCVDLLGIDHVTFGPDTIYADHSAFHEAMPMVFRNADPAGPPADDAISRTGVTNPVPDPVSHVEGVEDPTEAMRNLLASLVARGYADEDLQKVAGGNTLRVLRQVWPR</sequence>
<organism evidence="1 2">
    <name type="scientific">Pseudonocardia kongjuensis</name>
    <dbReference type="NCBI Taxonomy" id="102227"/>
    <lineage>
        <taxon>Bacteria</taxon>
        <taxon>Bacillati</taxon>
        <taxon>Actinomycetota</taxon>
        <taxon>Actinomycetes</taxon>
        <taxon>Pseudonocardiales</taxon>
        <taxon>Pseudonocardiaceae</taxon>
        <taxon>Pseudonocardia</taxon>
    </lineage>
</organism>
<dbReference type="RefSeq" id="WP_344019447.1">
    <property type="nucleotide sequence ID" value="NZ_BAAAJK010000005.1"/>
</dbReference>
<gene>
    <name evidence="1" type="ORF">GCM10009613_13250</name>
</gene>
<dbReference type="InterPro" id="IPR032466">
    <property type="entry name" value="Metal_Hydrolase"/>
</dbReference>
<evidence type="ECO:0000313" key="1">
    <source>
        <dbReference type="EMBL" id="GAA1383611.1"/>
    </source>
</evidence>
<keyword evidence="2" id="KW-1185">Reference proteome</keyword>
<dbReference type="PROSITE" id="PS51365">
    <property type="entry name" value="RENAL_DIPEPTIDASE_2"/>
    <property type="match status" value="1"/>
</dbReference>
<comment type="caution">
    <text evidence="1">The sequence shown here is derived from an EMBL/GenBank/DDBJ whole genome shotgun (WGS) entry which is preliminary data.</text>
</comment>
<evidence type="ECO:0000313" key="2">
    <source>
        <dbReference type="Proteomes" id="UP001501414"/>
    </source>
</evidence>
<dbReference type="InterPro" id="IPR008257">
    <property type="entry name" value="Pept_M19"/>
</dbReference>
<dbReference type="Proteomes" id="UP001501414">
    <property type="component" value="Unassembled WGS sequence"/>
</dbReference>
<protein>
    <submittedName>
        <fullName evidence="1">Membrane dipeptidase</fullName>
    </submittedName>
</protein>
<dbReference type="EMBL" id="BAAAJK010000005">
    <property type="protein sequence ID" value="GAA1383611.1"/>
    <property type="molecule type" value="Genomic_DNA"/>
</dbReference>
<dbReference type="Gene3D" id="3.20.20.140">
    <property type="entry name" value="Metal-dependent hydrolases"/>
    <property type="match status" value="1"/>
</dbReference>
<accession>A0ABP4IDP7</accession>
<dbReference type="Pfam" id="PF01244">
    <property type="entry name" value="Peptidase_M19"/>
    <property type="match status" value="1"/>
</dbReference>
<dbReference type="SUPFAM" id="SSF51556">
    <property type="entry name" value="Metallo-dependent hydrolases"/>
    <property type="match status" value="1"/>
</dbReference>
<reference evidence="2" key="1">
    <citation type="journal article" date="2019" name="Int. J. Syst. Evol. Microbiol.">
        <title>The Global Catalogue of Microorganisms (GCM) 10K type strain sequencing project: providing services to taxonomists for standard genome sequencing and annotation.</title>
        <authorList>
            <consortium name="The Broad Institute Genomics Platform"/>
            <consortium name="The Broad Institute Genome Sequencing Center for Infectious Disease"/>
            <person name="Wu L."/>
            <person name="Ma J."/>
        </authorList>
    </citation>
    <scope>NUCLEOTIDE SEQUENCE [LARGE SCALE GENOMIC DNA]</scope>
    <source>
        <strain evidence="2">JCM 11896</strain>
    </source>
</reference>